<dbReference type="RefSeq" id="WP_078346388.1">
    <property type="nucleotide sequence ID" value="NZ_MBTF01000001.1"/>
</dbReference>
<evidence type="ECO:0008006" key="3">
    <source>
        <dbReference type="Google" id="ProtNLM"/>
    </source>
</evidence>
<dbReference type="Pfam" id="PF13155">
    <property type="entry name" value="Toprim_2"/>
    <property type="match status" value="1"/>
</dbReference>
<dbReference type="Gene3D" id="3.90.580.10">
    <property type="entry name" value="Zinc finger, CHC2-type domain"/>
    <property type="match status" value="1"/>
</dbReference>
<sequence length="323" mass="36706">MKIIEAKSIPLKHIVEYLKGRFHETDRKGDDWYFSPFRPEEKTASFKVNTKLNTWHDFGTCNSGVNSRHGSGGDGLDLWCDYHFNDRRSGIPDALEGLEALSQFAQRGEDYGTVRSKEKPTLQVPSATFKILKISDRITHYGLLDELQRRKISLELASLYLKQGHILNTVSNKQYYGFLFANDRGGYELSIPNPNKGTSFKTCIGTKAISYVPPAKEKHSADIFEGFFDFLSWLEIKKIKQPMHHSYILNSNSLAGEANGRLIEMKDRIGYVFLFLDNDESGCQTSHSIALALEPEGFQMAGMEGFYKGFKDLSAYIKQHFTI</sequence>
<dbReference type="EMBL" id="MBTF01000001">
    <property type="protein sequence ID" value="OOQ62191.1"/>
    <property type="molecule type" value="Genomic_DNA"/>
</dbReference>
<dbReference type="GO" id="GO:0006260">
    <property type="term" value="P:DNA replication"/>
    <property type="evidence" value="ECO:0007669"/>
    <property type="project" value="InterPro"/>
</dbReference>
<dbReference type="AlphaFoldDB" id="A0A1S9PMN9"/>
<dbReference type="OrthoDB" id="8536512at2"/>
<organism evidence="1 2">
    <name type="scientific">Mucilaginibacter pedocola</name>
    <dbReference type="NCBI Taxonomy" id="1792845"/>
    <lineage>
        <taxon>Bacteria</taxon>
        <taxon>Pseudomonadati</taxon>
        <taxon>Bacteroidota</taxon>
        <taxon>Sphingobacteriia</taxon>
        <taxon>Sphingobacteriales</taxon>
        <taxon>Sphingobacteriaceae</taxon>
        <taxon>Mucilaginibacter</taxon>
    </lineage>
</organism>
<dbReference type="GO" id="GO:0003677">
    <property type="term" value="F:DNA binding"/>
    <property type="evidence" value="ECO:0007669"/>
    <property type="project" value="InterPro"/>
</dbReference>
<evidence type="ECO:0000313" key="1">
    <source>
        <dbReference type="EMBL" id="OOQ62191.1"/>
    </source>
</evidence>
<evidence type="ECO:0000313" key="2">
    <source>
        <dbReference type="Proteomes" id="UP000189739"/>
    </source>
</evidence>
<name>A0A1S9PMN9_9SPHI</name>
<proteinExistence type="predicted"/>
<accession>A0A1S9PMN9</accession>
<dbReference type="Gene3D" id="3.40.1360.10">
    <property type="match status" value="1"/>
</dbReference>
<gene>
    <name evidence="1" type="ORF">BC343_03870</name>
</gene>
<comment type="caution">
    <text evidence="1">The sequence shown here is derived from an EMBL/GenBank/DDBJ whole genome shotgun (WGS) entry which is preliminary data.</text>
</comment>
<protein>
    <recommendedName>
        <fullName evidence="3">Zinc finger CHC2-type domain-containing protein</fullName>
    </recommendedName>
</protein>
<dbReference type="GO" id="GO:0008270">
    <property type="term" value="F:zinc ion binding"/>
    <property type="evidence" value="ECO:0007669"/>
    <property type="project" value="InterPro"/>
</dbReference>
<dbReference type="STRING" id="1792845.BC343_03870"/>
<keyword evidence="2" id="KW-1185">Reference proteome</keyword>
<dbReference type="InterPro" id="IPR036977">
    <property type="entry name" value="DNA_primase_Znf_CHC2"/>
</dbReference>
<reference evidence="1 2" key="1">
    <citation type="submission" date="2016-07" db="EMBL/GenBank/DDBJ databases">
        <title>Genomic analysis of zinc-resistant bacterium Mucilaginibacter pedocola TBZ30.</title>
        <authorList>
            <person name="Huang J."/>
            <person name="Tang J."/>
        </authorList>
    </citation>
    <scope>NUCLEOTIDE SEQUENCE [LARGE SCALE GENOMIC DNA]</scope>
    <source>
        <strain evidence="1 2">TBZ30</strain>
    </source>
</reference>
<dbReference type="Proteomes" id="UP000189739">
    <property type="component" value="Unassembled WGS sequence"/>
</dbReference>
<dbReference type="SUPFAM" id="SSF57783">
    <property type="entry name" value="Zinc beta-ribbon"/>
    <property type="match status" value="1"/>
</dbReference>